<dbReference type="EMBL" id="JAYMGO010000001">
    <property type="protein sequence ID" value="KAL1282617.1"/>
    <property type="molecule type" value="Genomic_DNA"/>
</dbReference>
<keyword evidence="1" id="KW-0140">cGMP</keyword>
<dbReference type="PROSITE" id="PS51845">
    <property type="entry name" value="PDEASE_I_2"/>
    <property type="match status" value="1"/>
</dbReference>
<dbReference type="Gene3D" id="3.30.450.40">
    <property type="match status" value="2"/>
</dbReference>
<reference evidence="7 8" key="1">
    <citation type="submission" date="2023-09" db="EMBL/GenBank/DDBJ databases">
        <authorList>
            <person name="Wang M."/>
        </authorList>
    </citation>
    <scope>NUCLEOTIDE SEQUENCE [LARGE SCALE GENOMIC DNA]</scope>
    <source>
        <strain evidence="7">GT-2023</strain>
        <tissue evidence="7">Liver</tissue>
    </source>
</reference>
<name>A0ABR3P006_9TELE</name>
<dbReference type="InterPro" id="IPR023088">
    <property type="entry name" value="PDEase"/>
</dbReference>
<feature type="region of interest" description="Disordered" evidence="5">
    <location>
        <begin position="933"/>
        <end position="960"/>
    </location>
</feature>
<dbReference type="SMART" id="SM00065">
    <property type="entry name" value="GAF"/>
    <property type="match status" value="2"/>
</dbReference>
<evidence type="ECO:0000256" key="3">
    <source>
        <dbReference type="ARBA" id="ARBA00022801"/>
    </source>
</evidence>
<keyword evidence="2 4" id="KW-0479">Metal-binding</keyword>
<dbReference type="CDD" id="cd00077">
    <property type="entry name" value="HDc"/>
    <property type="match status" value="1"/>
</dbReference>
<dbReference type="Pfam" id="PF00233">
    <property type="entry name" value="PDEase_I"/>
    <property type="match status" value="1"/>
</dbReference>
<feature type="region of interest" description="Disordered" evidence="5">
    <location>
        <begin position="58"/>
        <end position="89"/>
    </location>
</feature>
<dbReference type="Gene3D" id="1.10.1300.10">
    <property type="entry name" value="3'5'-cyclic nucleotide phosphodiesterase, catalytic domain"/>
    <property type="match status" value="1"/>
</dbReference>
<dbReference type="InterPro" id="IPR036971">
    <property type="entry name" value="PDEase_catalytic_dom_sf"/>
</dbReference>
<protein>
    <recommendedName>
        <fullName evidence="4">Phosphodiesterase</fullName>
        <ecNumber evidence="4">3.1.4.-</ecNumber>
    </recommendedName>
</protein>
<dbReference type="Pfam" id="PF01590">
    <property type="entry name" value="GAF"/>
    <property type="match status" value="2"/>
</dbReference>
<dbReference type="InterPro" id="IPR029016">
    <property type="entry name" value="GAF-like_dom_sf"/>
</dbReference>
<dbReference type="PRINTS" id="PR00387">
    <property type="entry name" value="PDIESTERASE1"/>
</dbReference>
<evidence type="ECO:0000313" key="7">
    <source>
        <dbReference type="EMBL" id="KAL1282617.1"/>
    </source>
</evidence>
<dbReference type="EC" id="3.1.4.-" evidence="4"/>
<feature type="domain" description="PDEase" evidence="6">
    <location>
        <begin position="616"/>
        <end position="940"/>
    </location>
</feature>
<dbReference type="Proteomes" id="UP001558613">
    <property type="component" value="Unassembled WGS sequence"/>
</dbReference>
<comment type="similarity">
    <text evidence="4">Belongs to the cyclic nucleotide phosphodiesterase family.</text>
</comment>
<evidence type="ECO:0000256" key="5">
    <source>
        <dbReference type="SAM" id="MobiDB-lite"/>
    </source>
</evidence>
<evidence type="ECO:0000256" key="2">
    <source>
        <dbReference type="ARBA" id="ARBA00022723"/>
    </source>
</evidence>
<dbReference type="PANTHER" id="PTHR11347">
    <property type="entry name" value="CYCLIC NUCLEOTIDE PHOSPHODIESTERASE"/>
    <property type="match status" value="1"/>
</dbReference>
<feature type="compositionally biased region" description="Basic and acidic residues" evidence="5">
    <location>
        <begin position="77"/>
        <end position="89"/>
    </location>
</feature>
<dbReference type="PROSITE" id="PS00126">
    <property type="entry name" value="PDEASE_I_1"/>
    <property type="match status" value="1"/>
</dbReference>
<comment type="caution">
    <text evidence="7">The sequence shown here is derived from an EMBL/GenBank/DDBJ whole genome shotgun (WGS) entry which is preliminary data.</text>
</comment>
<sequence>MGWISPAKFLAKGEELDAKFNFIRDKVTEMSSRHIFQSGRSSNLRICILFRRKKRYGVTSARRGSQGSRSKSGKKGKNGEKGSRVERNDSESVITSAGWFFSPLWTPGAKTQRLGFRMGKESEKVKAWLDDHSDSARSYFSRSSRHWVHGCVERAQAAQTLITEPRSRLTILGRRRVSHPPCGPSRGHVYPATMERPRSCLSVHQIEDPTYLDHHRYFAFSPCMSRSKCLPHSLSSPRPAEQCKRGESCNFMMHLFGGPIRPLQNKIIGQILQHLCEITQAQCCCLSMTMVDKTGVKSLGPIFLSDEESVYGYTEAEWNKSIMGYVVSNGRPLNIRDACEDPRFPIELCEREEDRPKSVLSVPILNHKKEVIGVVMAVNKSRPGTCIGSFFSEQDEKVLSSHMVLFGLILENSQLYESSEQETKRNQVLLELAQLVSHDYPSIDDMLSKLAAVILPVTKAQFCTVFISDDSSTGPFSKMVHIECKETKCSVQRSTRDYDSNDISYVYAVHVRNSMETLNIVNRPAQISKLSQVKSLIGTPLRGKQRDNVIGVCQLVNKIALTETEVFSRADEHLLEDFSVYCALGLQKFNTQQKADKTRAKLAVTKEVLSYQISASQEEIDALEEAIIPSADALRLLEFSFSDFEMPPTAMTQAIVRMFLDLNLPQEFSIDYKTLCQWVLSVQKCYRSNVVYHNWSHALRTAQCMFAMLQTKELKSNFSSLEVLALMIASLCHDLDHRGVNNSYIERSNQPLAQLYGHSSLEHHHYDMCLLILNNPGSQILSSLSLKEYKTCVQMIEKNILATDLAIYIEKRAKFFKIAQNTSCLWTDEGHRELLRSMLMTASDICAITKPWPVQKQIAELVATEFYAQGDREKCEFNIQPMEVMDRENSTRLPHMQVAYIDGICSPLYEALASICKSCSPLKEGCRRNRKHWQQLADSGEKEERRKNKGKTDGEREEVS</sequence>
<accession>A0ABR3P006</accession>
<keyword evidence="8" id="KW-1185">Reference proteome</keyword>
<evidence type="ECO:0000256" key="1">
    <source>
        <dbReference type="ARBA" id="ARBA00022535"/>
    </source>
</evidence>
<gene>
    <name evidence="7" type="ORF">QQF64_001420</name>
</gene>
<dbReference type="SMART" id="SM00471">
    <property type="entry name" value="HDc"/>
    <property type="match status" value="1"/>
</dbReference>
<evidence type="ECO:0000313" key="8">
    <source>
        <dbReference type="Proteomes" id="UP001558613"/>
    </source>
</evidence>
<dbReference type="InterPro" id="IPR003607">
    <property type="entry name" value="HD/PDEase_dom"/>
</dbReference>
<comment type="cofactor">
    <cofactor evidence="4">
        <name>a divalent metal cation</name>
        <dbReference type="ChEBI" id="CHEBI:60240"/>
    </cofactor>
    <text evidence="4">Binds 2 divalent metal cations per subunit. Site 1 may preferentially bind zinc ions, while site 2 has a preference for magnesium and/or manganese ions.</text>
</comment>
<proteinExistence type="inferred from homology"/>
<dbReference type="InterPro" id="IPR003018">
    <property type="entry name" value="GAF"/>
</dbReference>
<evidence type="ECO:0000256" key="4">
    <source>
        <dbReference type="RuleBase" id="RU363067"/>
    </source>
</evidence>
<organism evidence="7 8">
    <name type="scientific">Cirrhinus molitorella</name>
    <name type="common">mud carp</name>
    <dbReference type="NCBI Taxonomy" id="172907"/>
    <lineage>
        <taxon>Eukaryota</taxon>
        <taxon>Metazoa</taxon>
        <taxon>Chordata</taxon>
        <taxon>Craniata</taxon>
        <taxon>Vertebrata</taxon>
        <taxon>Euteleostomi</taxon>
        <taxon>Actinopterygii</taxon>
        <taxon>Neopterygii</taxon>
        <taxon>Teleostei</taxon>
        <taxon>Ostariophysi</taxon>
        <taxon>Cypriniformes</taxon>
        <taxon>Cyprinidae</taxon>
        <taxon>Labeoninae</taxon>
        <taxon>Labeonini</taxon>
        <taxon>Cirrhinus</taxon>
    </lineage>
</organism>
<keyword evidence="3 4" id="KW-0378">Hydrolase</keyword>
<dbReference type="InterPro" id="IPR002073">
    <property type="entry name" value="PDEase_catalytic_dom"/>
</dbReference>
<dbReference type="InterPro" id="IPR023174">
    <property type="entry name" value="PDEase_CS"/>
</dbReference>
<evidence type="ECO:0000259" key="6">
    <source>
        <dbReference type="PROSITE" id="PS51845"/>
    </source>
</evidence>
<feature type="compositionally biased region" description="Basic and acidic residues" evidence="5">
    <location>
        <begin position="939"/>
        <end position="960"/>
    </location>
</feature>
<dbReference type="SUPFAM" id="SSF109604">
    <property type="entry name" value="HD-domain/PDEase-like"/>
    <property type="match status" value="1"/>
</dbReference>
<feature type="compositionally biased region" description="Low complexity" evidence="5">
    <location>
        <begin position="60"/>
        <end position="70"/>
    </location>
</feature>
<dbReference type="SUPFAM" id="SSF55781">
    <property type="entry name" value="GAF domain-like"/>
    <property type="match status" value="2"/>
</dbReference>